<evidence type="ECO:0000256" key="3">
    <source>
        <dbReference type="ARBA" id="ARBA00022598"/>
    </source>
</evidence>
<accession>A0A507DW99</accession>
<dbReference type="Gene3D" id="3.40.50.620">
    <property type="entry name" value="HUPs"/>
    <property type="match status" value="2"/>
</dbReference>
<evidence type="ECO:0000256" key="9">
    <source>
        <dbReference type="ARBA" id="ARBA00023146"/>
    </source>
</evidence>
<dbReference type="EC" id="6.1.1.16" evidence="2"/>
<keyword evidence="9" id="KW-0030">Aminoacyl-tRNA synthetase</keyword>
<dbReference type="AlphaFoldDB" id="A0A507DW99"/>
<evidence type="ECO:0000256" key="6">
    <source>
        <dbReference type="ARBA" id="ARBA00022833"/>
    </source>
</evidence>
<keyword evidence="4" id="KW-0479">Metal-binding</keyword>
<gene>
    <name evidence="13" type="ORF">PhCBS80983_g04824</name>
</gene>
<evidence type="ECO:0000256" key="2">
    <source>
        <dbReference type="ARBA" id="ARBA00012832"/>
    </source>
</evidence>
<dbReference type="GO" id="GO:0004817">
    <property type="term" value="F:cysteine-tRNA ligase activity"/>
    <property type="evidence" value="ECO:0007669"/>
    <property type="project" value="UniProtKB-EC"/>
</dbReference>
<protein>
    <recommendedName>
        <fullName evidence="2">cysteine--tRNA ligase</fullName>
        <ecNumber evidence="2">6.1.1.16</ecNumber>
    </recommendedName>
    <alternativeName>
        <fullName evidence="10">Cysteinyl-tRNA synthetase</fullName>
    </alternativeName>
</protein>
<dbReference type="Pfam" id="PF01406">
    <property type="entry name" value="tRNA-synt_1e"/>
    <property type="match status" value="1"/>
</dbReference>
<feature type="region of interest" description="Disordered" evidence="11">
    <location>
        <begin position="695"/>
        <end position="745"/>
    </location>
</feature>
<evidence type="ECO:0000256" key="7">
    <source>
        <dbReference type="ARBA" id="ARBA00022840"/>
    </source>
</evidence>
<keyword evidence="7" id="KW-0067">ATP-binding</keyword>
<organism evidence="13 14">
    <name type="scientific">Powellomyces hirtus</name>
    <dbReference type="NCBI Taxonomy" id="109895"/>
    <lineage>
        <taxon>Eukaryota</taxon>
        <taxon>Fungi</taxon>
        <taxon>Fungi incertae sedis</taxon>
        <taxon>Chytridiomycota</taxon>
        <taxon>Chytridiomycota incertae sedis</taxon>
        <taxon>Chytridiomycetes</taxon>
        <taxon>Spizellomycetales</taxon>
        <taxon>Powellomycetaceae</taxon>
        <taxon>Powellomyces</taxon>
    </lineage>
</organism>
<dbReference type="CDD" id="cd00672">
    <property type="entry name" value="CysRS_core"/>
    <property type="match status" value="1"/>
</dbReference>
<evidence type="ECO:0000313" key="13">
    <source>
        <dbReference type="EMBL" id="TPX56049.1"/>
    </source>
</evidence>
<proteinExistence type="inferred from homology"/>
<dbReference type="InterPro" id="IPR014729">
    <property type="entry name" value="Rossmann-like_a/b/a_fold"/>
</dbReference>
<dbReference type="GO" id="GO:0046872">
    <property type="term" value="F:metal ion binding"/>
    <property type="evidence" value="ECO:0007669"/>
    <property type="project" value="UniProtKB-KW"/>
</dbReference>
<evidence type="ECO:0000256" key="1">
    <source>
        <dbReference type="ARBA" id="ARBA00001947"/>
    </source>
</evidence>
<dbReference type="STRING" id="109895.A0A507DW99"/>
<dbReference type="PRINTS" id="PR00983">
    <property type="entry name" value="TRNASYNTHCYS"/>
</dbReference>
<dbReference type="EMBL" id="QEAQ01000087">
    <property type="protein sequence ID" value="TPX56049.1"/>
    <property type="molecule type" value="Genomic_DNA"/>
</dbReference>
<keyword evidence="8" id="KW-0648">Protein biosynthesis</keyword>
<dbReference type="PANTHER" id="PTHR10890:SF3">
    <property type="entry name" value="CYSTEINE--TRNA LIGASE, CYTOPLASMIC"/>
    <property type="match status" value="1"/>
</dbReference>
<feature type="domain" description="tRNA synthetases class I catalytic" evidence="12">
    <location>
        <begin position="35"/>
        <end position="464"/>
    </location>
</feature>
<sequence>MSAPIKQPDWQKPAGSPAPVLRIQNSMTRSKEEFIPIDKKQVGWYSCGPTVYDKSHMGHARAYITFDILRRIMEDYFKYDVLYVMNITDIDDKIIREARYKYLFDSLKTKTTSLSAELLNEVQEAWQAYVNAKFKSHAPKSLEDFETFANKYQSGGIAEAAEELKYDLFVKTATRTVAAIKTARAELEKGTTSQDSAHALLDQSKDIVAAALDSKDGQTVTDPKVFRDFAAYWEEQYFVDMDALNIRRPDILTRVSEYVPEIATYIEKIVENGFAYEADGSVYFDTVGFGKHPNHNYAKLEPWSAGNTKLVQEGEGDLTGEVKGKKHPADFALWKKSKAGEPAWPSKWGEGRPGWHIECSVMASEVLGDSLDIHTGGIDLAFPHHDNELAQSEAHYNCSQWVNYFIHAGHLHIEGQKMSKSLKNFVTIQEALLQYTPAQIRLMFLLHHWDSVLDFSSGSLTEAKNIETAIHNFLANVKAVVQEQSGEQAFTGAHNYRVAEKALMNRFREKQDAIHASLCDSFNTPAAMNEIRELISIANAYYQEKAKTKELPNAEMLGKIAKYVTHMMRTFGVFTDTNAVIGHSTGALADGKSLEDSLLPYLRVLSSFRDTVRDLAQNQGDYKELLKLSDKLRDEDLVELGVVLDDREDGKALVKLVDKELLIKQRDEKRQREAAKLKEKEARLKAEAAKRAEKLAKGKVAPSEMFKTEEQRKEYSEWDQEGIPTKDAAGEPLSKSRRKKVEKEFATQGKLHAEYLASVGAPSSK</sequence>
<dbReference type="NCBIfam" id="TIGR00435">
    <property type="entry name" value="cysS"/>
    <property type="match status" value="1"/>
</dbReference>
<evidence type="ECO:0000256" key="5">
    <source>
        <dbReference type="ARBA" id="ARBA00022741"/>
    </source>
</evidence>
<dbReference type="SUPFAM" id="SSF47323">
    <property type="entry name" value="Anticodon-binding domain of a subclass of class I aminoacyl-tRNA synthetases"/>
    <property type="match status" value="1"/>
</dbReference>
<dbReference type="InterPro" id="IPR032678">
    <property type="entry name" value="tRNA-synt_1_cat_dom"/>
</dbReference>
<dbReference type="Proteomes" id="UP000318582">
    <property type="component" value="Unassembled WGS sequence"/>
</dbReference>
<dbReference type="InterPro" id="IPR015803">
    <property type="entry name" value="Cys-tRNA-ligase"/>
</dbReference>
<evidence type="ECO:0000256" key="10">
    <source>
        <dbReference type="ARBA" id="ARBA00031499"/>
    </source>
</evidence>
<keyword evidence="14" id="KW-1185">Reference proteome</keyword>
<keyword evidence="5" id="KW-0547">Nucleotide-binding</keyword>
<evidence type="ECO:0000256" key="11">
    <source>
        <dbReference type="SAM" id="MobiDB-lite"/>
    </source>
</evidence>
<name>A0A507DW99_9FUNG</name>
<comment type="caution">
    <text evidence="13">The sequence shown here is derived from an EMBL/GenBank/DDBJ whole genome shotgun (WGS) entry which is preliminary data.</text>
</comment>
<dbReference type="HAMAP" id="MF_00041">
    <property type="entry name" value="Cys_tRNA_synth"/>
    <property type="match status" value="1"/>
</dbReference>
<dbReference type="GO" id="GO:0005737">
    <property type="term" value="C:cytoplasm"/>
    <property type="evidence" value="ECO:0007669"/>
    <property type="project" value="TreeGrafter"/>
</dbReference>
<evidence type="ECO:0000259" key="12">
    <source>
        <dbReference type="Pfam" id="PF01406"/>
    </source>
</evidence>
<dbReference type="InterPro" id="IPR009080">
    <property type="entry name" value="tRNAsynth_Ia_anticodon-bd"/>
</dbReference>
<dbReference type="SUPFAM" id="SSF52374">
    <property type="entry name" value="Nucleotidylyl transferase"/>
    <property type="match status" value="1"/>
</dbReference>
<dbReference type="PANTHER" id="PTHR10890">
    <property type="entry name" value="CYSTEINYL-TRNA SYNTHETASE"/>
    <property type="match status" value="1"/>
</dbReference>
<dbReference type="GO" id="GO:0006423">
    <property type="term" value="P:cysteinyl-tRNA aminoacylation"/>
    <property type="evidence" value="ECO:0007669"/>
    <property type="project" value="InterPro"/>
</dbReference>
<keyword evidence="3 13" id="KW-0436">Ligase</keyword>
<evidence type="ECO:0000256" key="4">
    <source>
        <dbReference type="ARBA" id="ARBA00022723"/>
    </source>
</evidence>
<dbReference type="GO" id="GO:0005524">
    <property type="term" value="F:ATP binding"/>
    <property type="evidence" value="ECO:0007669"/>
    <property type="project" value="UniProtKB-KW"/>
</dbReference>
<dbReference type="Gene3D" id="1.20.120.1910">
    <property type="entry name" value="Cysteine-tRNA ligase, C-terminal anti-codon recognition domain"/>
    <property type="match status" value="1"/>
</dbReference>
<evidence type="ECO:0000313" key="14">
    <source>
        <dbReference type="Proteomes" id="UP000318582"/>
    </source>
</evidence>
<keyword evidence="6" id="KW-0862">Zinc</keyword>
<feature type="compositionally biased region" description="Basic and acidic residues" evidence="11">
    <location>
        <begin position="706"/>
        <end position="716"/>
    </location>
</feature>
<dbReference type="InterPro" id="IPR024909">
    <property type="entry name" value="Cys-tRNA/MSH_ligase"/>
</dbReference>
<evidence type="ECO:0000256" key="8">
    <source>
        <dbReference type="ARBA" id="ARBA00022917"/>
    </source>
</evidence>
<reference evidence="13 14" key="1">
    <citation type="journal article" date="2019" name="Sci. Rep.">
        <title>Comparative genomics of chytrid fungi reveal insights into the obligate biotrophic and pathogenic lifestyle of Synchytrium endobioticum.</title>
        <authorList>
            <person name="van de Vossenberg B.T.L.H."/>
            <person name="Warris S."/>
            <person name="Nguyen H.D.T."/>
            <person name="van Gent-Pelzer M.P.E."/>
            <person name="Joly D.L."/>
            <person name="van de Geest H.C."/>
            <person name="Bonants P.J.M."/>
            <person name="Smith D.S."/>
            <person name="Levesque C.A."/>
            <person name="van der Lee T.A.J."/>
        </authorList>
    </citation>
    <scope>NUCLEOTIDE SEQUENCE [LARGE SCALE GENOMIC DNA]</scope>
    <source>
        <strain evidence="13 14">CBS 809.83</strain>
    </source>
</reference>
<comment type="cofactor">
    <cofactor evidence="1">
        <name>Zn(2+)</name>
        <dbReference type="ChEBI" id="CHEBI:29105"/>
    </cofactor>
</comment>